<evidence type="ECO:0000256" key="1">
    <source>
        <dbReference type="SAM" id="MobiDB-lite"/>
    </source>
</evidence>
<dbReference type="Proteomes" id="UP000464620">
    <property type="component" value="Chromosome B09"/>
</dbReference>
<feature type="compositionally biased region" description="Polar residues" evidence="1">
    <location>
        <begin position="55"/>
        <end position="65"/>
    </location>
</feature>
<feature type="compositionally biased region" description="Basic residues" evidence="1">
    <location>
        <begin position="41"/>
        <end position="54"/>
    </location>
</feature>
<feature type="region of interest" description="Disordered" evidence="1">
    <location>
        <begin position="36"/>
        <end position="65"/>
    </location>
</feature>
<gene>
    <name evidence="2" type="ORF">DS421_19g646310</name>
</gene>
<proteinExistence type="predicted"/>
<name>A0A6B9V5R4_ARAHY</name>
<dbReference type="AlphaFoldDB" id="A0A6B9V5R4"/>
<organism evidence="2 3">
    <name type="scientific">Arachis hypogaea</name>
    <name type="common">Peanut</name>
    <dbReference type="NCBI Taxonomy" id="3818"/>
    <lineage>
        <taxon>Eukaryota</taxon>
        <taxon>Viridiplantae</taxon>
        <taxon>Streptophyta</taxon>
        <taxon>Embryophyta</taxon>
        <taxon>Tracheophyta</taxon>
        <taxon>Spermatophyta</taxon>
        <taxon>Magnoliopsida</taxon>
        <taxon>eudicotyledons</taxon>
        <taxon>Gunneridae</taxon>
        <taxon>Pentapetalae</taxon>
        <taxon>rosids</taxon>
        <taxon>fabids</taxon>
        <taxon>Fabales</taxon>
        <taxon>Fabaceae</taxon>
        <taxon>Papilionoideae</taxon>
        <taxon>50 kb inversion clade</taxon>
        <taxon>dalbergioids sensu lato</taxon>
        <taxon>Dalbergieae</taxon>
        <taxon>Pterocarpus clade</taxon>
        <taxon>Arachis</taxon>
    </lineage>
</organism>
<reference evidence="2 3" key="1">
    <citation type="submission" date="2020-01" db="EMBL/GenBank/DDBJ databases">
        <title>Genome sequence of Arachis hypogaea, cultivar Shitouqi.</title>
        <authorList>
            <person name="Zhuang W."/>
            <person name="Chen H."/>
            <person name="Varshney R."/>
            <person name="Wang D."/>
            <person name="Ming R."/>
        </authorList>
    </citation>
    <scope>NUCLEOTIDE SEQUENCE [LARGE SCALE GENOMIC DNA]</scope>
    <source>
        <tissue evidence="2">Young leaf</tissue>
    </source>
</reference>
<evidence type="ECO:0000313" key="2">
    <source>
        <dbReference type="EMBL" id="QHN76710.1"/>
    </source>
</evidence>
<dbReference type="EMBL" id="CP031001">
    <property type="protein sequence ID" value="QHN76710.1"/>
    <property type="molecule type" value="Genomic_DNA"/>
</dbReference>
<evidence type="ECO:0000313" key="3">
    <source>
        <dbReference type="Proteomes" id="UP000464620"/>
    </source>
</evidence>
<accession>A0A6B9V5R4</accession>
<sequence length="65" mass="7709">MKIRVLIPSLHRIMFHLQLLGSFSLGQDYIRPLRNPLIKSHTTRQKQPRSHKNQNSKLSQEKSIY</sequence>
<protein>
    <submittedName>
        <fullName evidence="2">Uncharacterized protein</fullName>
    </submittedName>
</protein>